<dbReference type="InterPro" id="IPR017439">
    <property type="entry name" value="Amidohydrolase"/>
</dbReference>
<reference evidence="4 5" key="1">
    <citation type="submission" date="2017-10" db="EMBL/GenBank/DDBJ databases">
        <title>Draft genome of Longimonas halophila.</title>
        <authorList>
            <person name="Goh K.M."/>
            <person name="Shamsir M.S."/>
            <person name="Lim S.W."/>
        </authorList>
    </citation>
    <scope>NUCLEOTIDE SEQUENCE [LARGE SCALE GENOMIC DNA]</scope>
    <source>
        <strain evidence="4 5">KCTC 42399</strain>
    </source>
</reference>
<comment type="cofactor">
    <cofactor evidence="2">
        <name>Mn(2+)</name>
        <dbReference type="ChEBI" id="CHEBI:29035"/>
    </cofactor>
    <text evidence="2">The Mn(2+) ion enhances activity.</text>
</comment>
<comment type="caution">
    <text evidence="4">The sequence shown here is derived from an EMBL/GenBank/DDBJ whole genome shotgun (WGS) entry which is preliminary data.</text>
</comment>
<feature type="binding site" evidence="2">
    <location>
        <position position="103"/>
    </location>
    <ligand>
        <name>Mn(2+)</name>
        <dbReference type="ChEBI" id="CHEBI:29035"/>
        <label>2</label>
    </ligand>
</feature>
<dbReference type="FunFam" id="3.30.70.360:FF:000001">
    <property type="entry name" value="N-acetyldiaminopimelate deacetylase"/>
    <property type="match status" value="1"/>
</dbReference>
<dbReference type="GO" id="GO:0019877">
    <property type="term" value="P:diaminopimelate biosynthetic process"/>
    <property type="evidence" value="ECO:0007669"/>
    <property type="project" value="UniProtKB-ARBA"/>
</dbReference>
<evidence type="ECO:0000256" key="2">
    <source>
        <dbReference type="PIRSR" id="PIRSR005962-1"/>
    </source>
</evidence>
<keyword evidence="2" id="KW-0464">Manganese</keyword>
<dbReference type="Pfam" id="PF01546">
    <property type="entry name" value="Peptidase_M20"/>
    <property type="match status" value="1"/>
</dbReference>
<dbReference type="Proteomes" id="UP000221024">
    <property type="component" value="Unassembled WGS sequence"/>
</dbReference>
<dbReference type="PANTHER" id="PTHR11014">
    <property type="entry name" value="PEPTIDASE M20 FAMILY MEMBER"/>
    <property type="match status" value="1"/>
</dbReference>
<accession>A0A2H3P6D5</accession>
<gene>
    <name evidence="4" type="ORF">CRI93_05450</name>
</gene>
<feature type="domain" description="Peptidase M20 dimerisation" evidence="3">
    <location>
        <begin position="195"/>
        <end position="289"/>
    </location>
</feature>
<dbReference type="RefSeq" id="WP_098061614.1">
    <property type="nucleotide sequence ID" value="NZ_PDEP01000004.1"/>
</dbReference>
<feature type="binding site" evidence="2">
    <location>
        <position position="170"/>
    </location>
    <ligand>
        <name>Mn(2+)</name>
        <dbReference type="ChEBI" id="CHEBI:29035"/>
        <label>2</label>
    </ligand>
</feature>
<dbReference type="NCBIfam" id="TIGR01891">
    <property type="entry name" value="amidohydrolases"/>
    <property type="match status" value="1"/>
</dbReference>
<dbReference type="GO" id="GO:0046872">
    <property type="term" value="F:metal ion binding"/>
    <property type="evidence" value="ECO:0007669"/>
    <property type="project" value="UniProtKB-KW"/>
</dbReference>
<evidence type="ECO:0000313" key="5">
    <source>
        <dbReference type="Proteomes" id="UP000221024"/>
    </source>
</evidence>
<keyword evidence="2" id="KW-0479">Metal-binding</keyword>
<dbReference type="CDD" id="cd03886">
    <property type="entry name" value="M20_Acy1"/>
    <property type="match status" value="1"/>
</dbReference>
<dbReference type="SUPFAM" id="SSF53187">
    <property type="entry name" value="Zn-dependent exopeptidases"/>
    <property type="match status" value="1"/>
</dbReference>
<dbReference type="GO" id="GO:0050118">
    <property type="term" value="F:N-acetyldiaminopimelate deacetylase activity"/>
    <property type="evidence" value="ECO:0007669"/>
    <property type="project" value="UniProtKB-ARBA"/>
</dbReference>
<dbReference type="EMBL" id="PDEP01000004">
    <property type="protein sequence ID" value="PEN07892.1"/>
    <property type="molecule type" value="Genomic_DNA"/>
</dbReference>
<evidence type="ECO:0000259" key="3">
    <source>
        <dbReference type="Pfam" id="PF07687"/>
    </source>
</evidence>
<name>A0A2H3P6D5_9BACT</name>
<dbReference type="Gene3D" id="3.40.630.10">
    <property type="entry name" value="Zn peptidases"/>
    <property type="match status" value="1"/>
</dbReference>
<dbReference type="Gene3D" id="3.30.70.360">
    <property type="match status" value="1"/>
</dbReference>
<dbReference type="AlphaFoldDB" id="A0A2H3P6D5"/>
<evidence type="ECO:0000313" key="4">
    <source>
        <dbReference type="EMBL" id="PEN07892.1"/>
    </source>
</evidence>
<protein>
    <submittedName>
        <fullName evidence="4">N-acyl-L-amino acid amidohydrolase</fullName>
    </submittedName>
</protein>
<dbReference type="SUPFAM" id="SSF55031">
    <property type="entry name" value="Bacterial exopeptidase dimerisation domain"/>
    <property type="match status" value="1"/>
</dbReference>
<keyword evidence="5" id="KW-1185">Reference proteome</keyword>
<organism evidence="4 5">
    <name type="scientific">Longimonas halophila</name>
    <dbReference type="NCBI Taxonomy" id="1469170"/>
    <lineage>
        <taxon>Bacteria</taxon>
        <taxon>Pseudomonadati</taxon>
        <taxon>Rhodothermota</taxon>
        <taxon>Rhodothermia</taxon>
        <taxon>Rhodothermales</taxon>
        <taxon>Salisaetaceae</taxon>
        <taxon>Longimonas</taxon>
    </lineage>
</organism>
<feature type="binding site" evidence="2">
    <location>
        <position position="370"/>
    </location>
    <ligand>
        <name>Mn(2+)</name>
        <dbReference type="ChEBI" id="CHEBI:29035"/>
        <label>2</label>
    </ligand>
</feature>
<dbReference type="InterPro" id="IPR036264">
    <property type="entry name" value="Bact_exopeptidase_dim_dom"/>
</dbReference>
<proteinExistence type="predicted"/>
<sequence length="402" mass="43080">MLDAIRNAATRYEADVIAWRRALHQQPELSTEETQTAQFVADALAPLDLPTRTGLYNTGLMATVQGKKPGPTVFLRADMDALPIQEETGLDFASQNDGAMHACGHDAHTAMLLGAVHMLSGMREEIHGAIRCCFQPSEERLPGGAPFLIEEGVLDDDDHSPAPEVVYGQHVAPEMPAGTIGVHSGMYMASADEIYLTIHGEGGHAAAPHELSSDAVVAAAHVITALQSVNSRHRPPDVPSVLSLGRVQADGATNVLPDAVQIEGTFRAMGEAWRQKAHGLIERIATQTARAHGATATVDVKTGYPALYNHDAPTALARNAALDYVGEDRTIDLEKWYAGEDFAYYLQECPGSFYRLGTGSASGHDTHGLHTSRFTINEDALSTGAGFMAYLAWRYGAEASRG</sequence>
<dbReference type="OrthoDB" id="9776731at2"/>
<evidence type="ECO:0000256" key="1">
    <source>
        <dbReference type="ARBA" id="ARBA00022801"/>
    </source>
</evidence>
<dbReference type="PIRSF" id="PIRSF005962">
    <property type="entry name" value="Pept_M20D_amidohydro"/>
    <property type="match status" value="1"/>
</dbReference>
<dbReference type="PANTHER" id="PTHR11014:SF63">
    <property type="entry name" value="METALLOPEPTIDASE, PUTATIVE (AFU_ORTHOLOGUE AFUA_6G09600)-RELATED"/>
    <property type="match status" value="1"/>
</dbReference>
<feature type="binding site" evidence="2">
    <location>
        <position position="105"/>
    </location>
    <ligand>
        <name>Mn(2+)</name>
        <dbReference type="ChEBI" id="CHEBI:29035"/>
        <label>2</label>
    </ligand>
</feature>
<dbReference type="InterPro" id="IPR011650">
    <property type="entry name" value="Peptidase_M20_dimer"/>
</dbReference>
<dbReference type="Pfam" id="PF07687">
    <property type="entry name" value="M20_dimer"/>
    <property type="match status" value="1"/>
</dbReference>
<dbReference type="InterPro" id="IPR002933">
    <property type="entry name" value="Peptidase_M20"/>
</dbReference>
<feature type="binding site" evidence="2">
    <location>
        <position position="139"/>
    </location>
    <ligand>
        <name>Mn(2+)</name>
        <dbReference type="ChEBI" id="CHEBI:29035"/>
        <label>2</label>
    </ligand>
</feature>
<keyword evidence="1 4" id="KW-0378">Hydrolase</keyword>